<evidence type="ECO:0000313" key="2">
    <source>
        <dbReference type="EMBL" id="AFK33728.1"/>
    </source>
</evidence>
<evidence type="ECO:0000256" key="1">
    <source>
        <dbReference type="SAM" id="Phobius"/>
    </source>
</evidence>
<protein>
    <recommendedName>
        <fullName evidence="3">Transmembrane protein</fullName>
    </recommendedName>
</protein>
<dbReference type="EMBL" id="BT133933">
    <property type="protein sequence ID" value="AFK33728.1"/>
    <property type="molecule type" value="mRNA"/>
</dbReference>
<keyword evidence="1" id="KW-1133">Transmembrane helix</keyword>
<feature type="transmembrane region" description="Helical" evidence="1">
    <location>
        <begin position="23"/>
        <end position="41"/>
    </location>
</feature>
<dbReference type="AlphaFoldDB" id="I3S0D6"/>
<reference evidence="2" key="1">
    <citation type="submission" date="2012-05" db="EMBL/GenBank/DDBJ databases">
        <authorList>
            <person name="Krishnakumar V."/>
            <person name="Cheung F."/>
            <person name="Xiao Y."/>
            <person name="Chan A."/>
            <person name="Moskal W.A."/>
            <person name="Town C.D."/>
        </authorList>
    </citation>
    <scope>NUCLEOTIDE SEQUENCE</scope>
</reference>
<accession>I3S0D6</accession>
<evidence type="ECO:0008006" key="3">
    <source>
        <dbReference type="Google" id="ProtNLM"/>
    </source>
</evidence>
<keyword evidence="1" id="KW-0472">Membrane</keyword>
<name>I3S0D6_MEDTR</name>
<sequence>MCAIILVSYIEDVCHSYCLSPCIQGYLIFVLFYFLLSTQVFDNFPV</sequence>
<proteinExistence type="evidence at transcript level"/>
<keyword evidence="1" id="KW-0812">Transmembrane</keyword>
<organism evidence="2">
    <name type="scientific">Medicago truncatula</name>
    <name type="common">Barrel medic</name>
    <name type="synonym">Medicago tribuloides</name>
    <dbReference type="NCBI Taxonomy" id="3880"/>
    <lineage>
        <taxon>Eukaryota</taxon>
        <taxon>Viridiplantae</taxon>
        <taxon>Streptophyta</taxon>
        <taxon>Embryophyta</taxon>
        <taxon>Tracheophyta</taxon>
        <taxon>Spermatophyta</taxon>
        <taxon>Magnoliopsida</taxon>
        <taxon>eudicotyledons</taxon>
        <taxon>Gunneridae</taxon>
        <taxon>Pentapetalae</taxon>
        <taxon>rosids</taxon>
        <taxon>fabids</taxon>
        <taxon>Fabales</taxon>
        <taxon>Fabaceae</taxon>
        <taxon>Papilionoideae</taxon>
        <taxon>50 kb inversion clade</taxon>
        <taxon>NPAAA clade</taxon>
        <taxon>Hologalegina</taxon>
        <taxon>IRL clade</taxon>
        <taxon>Trifolieae</taxon>
        <taxon>Medicago</taxon>
    </lineage>
</organism>